<proteinExistence type="predicted"/>
<dbReference type="OrthoDB" id="9130274at2"/>
<dbReference type="RefSeq" id="WP_068949242.1">
    <property type="nucleotide sequence ID" value="NZ_CP015922.1"/>
</dbReference>
<organism evidence="1 2">
    <name type="scientific">Polynucleobacter wuianus</name>
    <dbReference type="NCBI Taxonomy" id="1743168"/>
    <lineage>
        <taxon>Bacteria</taxon>
        <taxon>Pseudomonadati</taxon>
        <taxon>Pseudomonadota</taxon>
        <taxon>Betaproteobacteria</taxon>
        <taxon>Burkholderiales</taxon>
        <taxon>Burkholderiaceae</taxon>
        <taxon>Polynucleobacter</taxon>
    </lineage>
</organism>
<accession>A0A191UH55</accession>
<name>A0A191UH55_9BURK</name>
<evidence type="ECO:0000313" key="2">
    <source>
        <dbReference type="Proteomes" id="UP000078463"/>
    </source>
</evidence>
<reference evidence="2" key="1">
    <citation type="submission" date="2016-05" db="EMBL/GenBank/DDBJ databases">
        <title>Polynucleobacter sp. QLW-P1FAT50C-4 genome.</title>
        <authorList>
            <person name="Hahn M.W."/>
        </authorList>
    </citation>
    <scope>NUCLEOTIDE SEQUENCE [LARGE SCALE GENOMIC DNA]</scope>
    <source>
        <strain evidence="2">QLW-P1FAT50C-4</strain>
    </source>
</reference>
<evidence type="ECO:0000313" key="1">
    <source>
        <dbReference type="EMBL" id="ANJ00237.1"/>
    </source>
</evidence>
<keyword evidence="2" id="KW-1185">Reference proteome</keyword>
<dbReference type="STRING" id="1743168.A8O14_09185"/>
<dbReference type="EMBL" id="CP015922">
    <property type="protein sequence ID" value="ANJ00237.1"/>
    <property type="molecule type" value="Genomic_DNA"/>
</dbReference>
<dbReference type="Proteomes" id="UP000078463">
    <property type="component" value="Chromosome"/>
</dbReference>
<gene>
    <name evidence="1" type="ORF">A8O14_09185</name>
</gene>
<dbReference type="AlphaFoldDB" id="A0A191UH55"/>
<sequence>MSNEKMLTISLVNLDIDCAIEVPVDMFFELLENTPDLIGRFGFESFMSQWLEMLSTVKAEYKDVRNFDWSKANADEEVFLRRCQIVVALGAHLKDIPLMLSGEGLVDFIEDMGGIEVTEQVLNGSLPIENFA</sequence>
<dbReference type="KEGG" id="pwu:A8O14_09185"/>
<protein>
    <submittedName>
        <fullName evidence="1">Uncharacterized protein</fullName>
    </submittedName>
</protein>